<keyword evidence="3" id="KW-0808">Transferase</keyword>
<reference evidence="3" key="2">
    <citation type="submission" date="2022-01" db="EMBL/GenBank/DDBJ databases">
        <authorList>
            <person name="Yamashiro T."/>
            <person name="Shiraishi A."/>
            <person name="Satake H."/>
            <person name="Nakayama K."/>
        </authorList>
    </citation>
    <scope>NUCLEOTIDE SEQUENCE</scope>
</reference>
<accession>A0ABQ5IFS7</accession>
<evidence type="ECO:0000259" key="2">
    <source>
        <dbReference type="Pfam" id="PF03732"/>
    </source>
</evidence>
<feature type="region of interest" description="Disordered" evidence="1">
    <location>
        <begin position="1"/>
        <end position="56"/>
    </location>
</feature>
<gene>
    <name evidence="3" type="ORF">Tco_1094542</name>
</gene>
<evidence type="ECO:0000313" key="3">
    <source>
        <dbReference type="EMBL" id="GJT99024.1"/>
    </source>
</evidence>
<sequence>MPLRMTTRSAGRETSAPRGGRMGERISRGGGRTRVPRGRGNGQTGEPNGQGVEANEGVDRVPDFSTIIAQQLQNLLPAILAQVGNQGNNQGNNRNQNGNTVNNNIQGDVRNVIVNNGLRGYSYHEFLACNLKEYDGKGGAIFYTRWIEKMKSVQDMSGCGDDQTVGSFVSKAFTWWNSHIHTQIRETAIGMACEDFKTLMREEFCPINEMQKLETEFWNHAMVGAGHAAYTDRFHELVRLVPRLKVVKKAGTLIDEAIRNGSLKKNPEKRGNSGEPSRDRNVKDDNKRTRTGNAFATTTNPMRREYTGAAHQCANCNLHHSPELPCHVCFNYNRLGHLAKDCMASC</sequence>
<evidence type="ECO:0000256" key="1">
    <source>
        <dbReference type="SAM" id="MobiDB-lite"/>
    </source>
</evidence>
<feature type="domain" description="Retrotransposon gag" evidence="2">
    <location>
        <begin position="168"/>
        <end position="247"/>
    </location>
</feature>
<feature type="region of interest" description="Disordered" evidence="1">
    <location>
        <begin position="261"/>
        <end position="296"/>
    </location>
</feature>
<organism evidence="3 4">
    <name type="scientific">Tanacetum coccineum</name>
    <dbReference type="NCBI Taxonomy" id="301880"/>
    <lineage>
        <taxon>Eukaryota</taxon>
        <taxon>Viridiplantae</taxon>
        <taxon>Streptophyta</taxon>
        <taxon>Embryophyta</taxon>
        <taxon>Tracheophyta</taxon>
        <taxon>Spermatophyta</taxon>
        <taxon>Magnoliopsida</taxon>
        <taxon>eudicotyledons</taxon>
        <taxon>Gunneridae</taxon>
        <taxon>Pentapetalae</taxon>
        <taxon>asterids</taxon>
        <taxon>campanulids</taxon>
        <taxon>Asterales</taxon>
        <taxon>Asteraceae</taxon>
        <taxon>Asteroideae</taxon>
        <taxon>Anthemideae</taxon>
        <taxon>Anthemidinae</taxon>
        <taxon>Tanacetum</taxon>
    </lineage>
</organism>
<keyword evidence="4" id="KW-1185">Reference proteome</keyword>
<dbReference type="Proteomes" id="UP001151760">
    <property type="component" value="Unassembled WGS sequence"/>
</dbReference>
<feature type="compositionally biased region" description="Basic and acidic residues" evidence="1">
    <location>
        <begin position="265"/>
        <end position="288"/>
    </location>
</feature>
<dbReference type="EMBL" id="BQNB010020729">
    <property type="protein sequence ID" value="GJT99024.1"/>
    <property type="molecule type" value="Genomic_DNA"/>
</dbReference>
<proteinExistence type="predicted"/>
<keyword evidence="3" id="KW-0695">RNA-directed DNA polymerase</keyword>
<keyword evidence="3" id="KW-0548">Nucleotidyltransferase</keyword>
<comment type="caution">
    <text evidence="3">The sequence shown here is derived from an EMBL/GenBank/DDBJ whole genome shotgun (WGS) entry which is preliminary data.</text>
</comment>
<dbReference type="GO" id="GO:0003964">
    <property type="term" value="F:RNA-directed DNA polymerase activity"/>
    <property type="evidence" value="ECO:0007669"/>
    <property type="project" value="UniProtKB-KW"/>
</dbReference>
<name>A0ABQ5IFS7_9ASTR</name>
<protein>
    <submittedName>
        <fullName evidence="3">Reverse transcriptase domain-containing protein</fullName>
    </submittedName>
</protein>
<evidence type="ECO:0000313" key="4">
    <source>
        <dbReference type="Proteomes" id="UP001151760"/>
    </source>
</evidence>
<dbReference type="Pfam" id="PF03732">
    <property type="entry name" value="Retrotrans_gag"/>
    <property type="match status" value="1"/>
</dbReference>
<reference evidence="3" key="1">
    <citation type="journal article" date="2022" name="Int. J. Mol. Sci.">
        <title>Draft Genome of Tanacetum Coccineum: Genomic Comparison of Closely Related Tanacetum-Family Plants.</title>
        <authorList>
            <person name="Yamashiro T."/>
            <person name="Shiraishi A."/>
            <person name="Nakayama K."/>
            <person name="Satake H."/>
        </authorList>
    </citation>
    <scope>NUCLEOTIDE SEQUENCE</scope>
</reference>
<dbReference type="InterPro" id="IPR005162">
    <property type="entry name" value="Retrotrans_gag_dom"/>
</dbReference>